<dbReference type="InterPro" id="IPR013849">
    <property type="entry name" value="DNA_helicase_Holl-junc_RuvA_I"/>
</dbReference>
<proteinExistence type="inferred from homology"/>
<evidence type="ECO:0000256" key="5">
    <source>
        <dbReference type="ARBA" id="ARBA00023204"/>
    </source>
</evidence>
<dbReference type="SUPFAM" id="SSF47781">
    <property type="entry name" value="RuvA domain 2-like"/>
    <property type="match status" value="1"/>
</dbReference>
<reference evidence="9" key="1">
    <citation type="submission" date="2020-08" db="EMBL/GenBank/DDBJ databases">
        <title>Genome public.</title>
        <authorList>
            <person name="Liu C."/>
            <person name="Sun Q."/>
        </authorList>
    </citation>
    <scope>NUCLEOTIDE SEQUENCE</scope>
    <source>
        <strain evidence="9">NSJ-33</strain>
    </source>
</reference>
<dbReference type="InterPro" id="IPR012340">
    <property type="entry name" value="NA-bd_OB-fold"/>
</dbReference>
<feature type="domain" description="Holliday junction DNA helicase RuvA C-terminal" evidence="8">
    <location>
        <begin position="155"/>
        <end position="197"/>
    </location>
</feature>
<keyword evidence="2 6" id="KW-0227">DNA damage</keyword>
<dbReference type="CDD" id="cd14332">
    <property type="entry name" value="UBA_RuvA_C"/>
    <property type="match status" value="1"/>
</dbReference>
<keyword evidence="3 6" id="KW-0238">DNA-binding</keyword>
<evidence type="ECO:0000313" key="9">
    <source>
        <dbReference type="EMBL" id="MBC8560235.1"/>
    </source>
</evidence>
<comment type="similarity">
    <text evidence="6">Belongs to the RuvA family.</text>
</comment>
<dbReference type="Pfam" id="PF01330">
    <property type="entry name" value="RuvA_N"/>
    <property type="match status" value="1"/>
</dbReference>
<accession>A0A926I6T5</accession>
<dbReference type="GO" id="GO:0006281">
    <property type="term" value="P:DNA repair"/>
    <property type="evidence" value="ECO:0007669"/>
    <property type="project" value="UniProtKB-UniRule"/>
</dbReference>
<organism evidence="9 10">
    <name type="scientific">Fumia xinanensis</name>
    <dbReference type="NCBI Taxonomy" id="2763659"/>
    <lineage>
        <taxon>Bacteria</taxon>
        <taxon>Bacillati</taxon>
        <taxon>Bacillota</taxon>
        <taxon>Clostridia</taxon>
        <taxon>Eubacteriales</taxon>
        <taxon>Oscillospiraceae</taxon>
        <taxon>Fumia</taxon>
    </lineage>
</organism>
<comment type="caution">
    <text evidence="6">Lacks conserved residue(s) required for the propagation of feature annotation.</text>
</comment>
<comment type="function">
    <text evidence="6">The RuvA-RuvB-RuvC complex processes Holliday junction (HJ) DNA during genetic recombination and DNA repair, while the RuvA-RuvB complex plays an important role in the rescue of blocked DNA replication forks via replication fork reversal (RFR). RuvA specifically binds to HJ cruciform DNA, conferring on it an open structure. The RuvB hexamer acts as an ATP-dependent pump, pulling dsDNA into and through the RuvAB complex. HJ branch migration allows RuvC to scan DNA until it finds its consensus sequence, where it cleaves and resolves the cruciform DNA.</text>
</comment>
<dbReference type="HAMAP" id="MF_00031">
    <property type="entry name" value="DNA_HJ_migration_RuvA"/>
    <property type="match status" value="1"/>
</dbReference>
<dbReference type="SUPFAM" id="SSF50249">
    <property type="entry name" value="Nucleic acid-binding proteins"/>
    <property type="match status" value="1"/>
</dbReference>
<keyword evidence="10" id="KW-1185">Reference proteome</keyword>
<sequence>MIYSIRGILTHVENNFAVVECAGVGYGIRTSAVTISRLPKQGAEVTFYTYLHVTENMLDLFGFCDQSELNCFRMLITVTRVGPKAALSVLSTVTPERFALCVASGDAKTLAGAPGLGLKTAQRIILELKDKITKEQVAGGIADVPSFDLPTGSNASEAISALVVLGYGQGEAAAAVTRLDPNLPVEELIKHGLKALAGKL</sequence>
<dbReference type="Gene3D" id="1.10.150.20">
    <property type="entry name" value="5' to 3' exonuclease, C-terminal subdomain"/>
    <property type="match status" value="1"/>
</dbReference>
<evidence type="ECO:0000256" key="4">
    <source>
        <dbReference type="ARBA" id="ARBA00023172"/>
    </source>
</evidence>
<dbReference type="InterPro" id="IPR011114">
    <property type="entry name" value="RuvA_C"/>
</dbReference>
<dbReference type="GO" id="GO:0005737">
    <property type="term" value="C:cytoplasm"/>
    <property type="evidence" value="ECO:0007669"/>
    <property type="project" value="UniProtKB-SubCell"/>
</dbReference>
<dbReference type="RefSeq" id="WP_249295213.1">
    <property type="nucleotide sequence ID" value="NZ_JACRSV010000002.1"/>
</dbReference>
<comment type="domain">
    <text evidence="6">Has three domains with a flexible linker between the domains II and III and assumes an 'L' shape. Domain III is highly mobile and contacts RuvB.</text>
</comment>
<dbReference type="GO" id="GO:0009379">
    <property type="term" value="C:Holliday junction helicase complex"/>
    <property type="evidence" value="ECO:0007669"/>
    <property type="project" value="InterPro"/>
</dbReference>
<dbReference type="GO" id="GO:0009378">
    <property type="term" value="F:four-way junction helicase activity"/>
    <property type="evidence" value="ECO:0007669"/>
    <property type="project" value="InterPro"/>
</dbReference>
<comment type="subunit">
    <text evidence="6">Homotetramer. Forms an RuvA(8)-RuvB(12)-Holliday junction (HJ) complex. HJ DNA is sandwiched between 2 RuvA tetramers; dsDNA enters through RuvA and exits via RuvB. An RuvB hexamer assembles on each DNA strand where it exits the tetramer. Each RuvB hexamer is contacted by two RuvA subunits (via domain III) on 2 adjacent RuvB subunits; this complex drives branch migration. In the full resolvosome a probable DNA-RuvA(4)-RuvB(12)-RuvC(2) complex forms which resolves the HJ.</text>
</comment>
<name>A0A926I6T5_9FIRM</name>
<dbReference type="Proteomes" id="UP000610760">
    <property type="component" value="Unassembled WGS sequence"/>
</dbReference>
<evidence type="ECO:0000256" key="3">
    <source>
        <dbReference type="ARBA" id="ARBA00023125"/>
    </source>
</evidence>
<dbReference type="SUPFAM" id="SSF46929">
    <property type="entry name" value="DNA helicase RuvA subunit, C-terminal domain"/>
    <property type="match status" value="1"/>
</dbReference>
<keyword evidence="4 6" id="KW-0233">DNA recombination</keyword>
<dbReference type="Pfam" id="PF14520">
    <property type="entry name" value="HHH_5"/>
    <property type="match status" value="1"/>
</dbReference>
<dbReference type="GO" id="GO:0005524">
    <property type="term" value="F:ATP binding"/>
    <property type="evidence" value="ECO:0007669"/>
    <property type="project" value="InterPro"/>
</dbReference>
<dbReference type="EMBL" id="JACRSV010000002">
    <property type="protein sequence ID" value="MBC8560235.1"/>
    <property type="molecule type" value="Genomic_DNA"/>
</dbReference>
<dbReference type="GO" id="GO:0048476">
    <property type="term" value="C:Holliday junction resolvase complex"/>
    <property type="evidence" value="ECO:0007669"/>
    <property type="project" value="UniProtKB-UniRule"/>
</dbReference>
<feature type="domain" description="DNA helicase Holliday junction RuvA type" evidence="7">
    <location>
        <begin position="1"/>
        <end position="62"/>
    </location>
</feature>
<evidence type="ECO:0000259" key="8">
    <source>
        <dbReference type="Pfam" id="PF07499"/>
    </source>
</evidence>
<dbReference type="GO" id="GO:0000400">
    <property type="term" value="F:four-way junction DNA binding"/>
    <property type="evidence" value="ECO:0007669"/>
    <property type="project" value="UniProtKB-UniRule"/>
</dbReference>
<dbReference type="Gene3D" id="1.10.8.10">
    <property type="entry name" value="DNA helicase RuvA subunit, C-terminal domain"/>
    <property type="match status" value="1"/>
</dbReference>
<keyword evidence="1 6" id="KW-0963">Cytoplasm</keyword>
<evidence type="ECO:0000256" key="1">
    <source>
        <dbReference type="ARBA" id="ARBA00022490"/>
    </source>
</evidence>
<dbReference type="InterPro" id="IPR000085">
    <property type="entry name" value="RuvA"/>
</dbReference>
<dbReference type="Pfam" id="PF07499">
    <property type="entry name" value="RuvA_C"/>
    <property type="match status" value="1"/>
</dbReference>
<dbReference type="AlphaFoldDB" id="A0A926I6T5"/>
<protein>
    <recommendedName>
        <fullName evidence="6">Holliday junction branch migration complex subunit RuvA</fullName>
    </recommendedName>
</protein>
<dbReference type="GO" id="GO:0006310">
    <property type="term" value="P:DNA recombination"/>
    <property type="evidence" value="ECO:0007669"/>
    <property type="project" value="UniProtKB-UniRule"/>
</dbReference>
<dbReference type="Gene3D" id="2.40.50.140">
    <property type="entry name" value="Nucleic acid-binding proteins"/>
    <property type="match status" value="1"/>
</dbReference>
<evidence type="ECO:0000259" key="7">
    <source>
        <dbReference type="Pfam" id="PF01330"/>
    </source>
</evidence>
<comment type="subcellular location">
    <subcellularLocation>
        <location evidence="6">Cytoplasm</location>
    </subcellularLocation>
</comment>
<feature type="region of interest" description="Domain III" evidence="6">
    <location>
        <begin position="151"/>
        <end position="200"/>
    </location>
</feature>
<evidence type="ECO:0000313" key="10">
    <source>
        <dbReference type="Proteomes" id="UP000610760"/>
    </source>
</evidence>
<evidence type="ECO:0000256" key="6">
    <source>
        <dbReference type="HAMAP-Rule" id="MF_00031"/>
    </source>
</evidence>
<evidence type="ECO:0000256" key="2">
    <source>
        <dbReference type="ARBA" id="ARBA00022763"/>
    </source>
</evidence>
<dbReference type="InterPro" id="IPR036267">
    <property type="entry name" value="RuvA_C_sf"/>
</dbReference>
<gene>
    <name evidence="6 9" type="primary">ruvA</name>
    <name evidence="9" type="ORF">H8710_09160</name>
</gene>
<comment type="caution">
    <text evidence="9">The sequence shown here is derived from an EMBL/GenBank/DDBJ whole genome shotgun (WGS) entry which is preliminary data.</text>
</comment>
<feature type="region of interest" description="Domain I" evidence="6">
    <location>
        <begin position="1"/>
        <end position="64"/>
    </location>
</feature>
<keyword evidence="5 6" id="KW-0234">DNA repair</keyword>
<dbReference type="NCBIfam" id="TIGR00084">
    <property type="entry name" value="ruvA"/>
    <property type="match status" value="1"/>
</dbReference>
<dbReference type="InterPro" id="IPR010994">
    <property type="entry name" value="RuvA_2-like"/>
</dbReference>